<keyword evidence="2" id="KW-1185">Reference proteome</keyword>
<accession>A0ABY4L0Q3</accession>
<protein>
    <submittedName>
        <fullName evidence="1">Uncharacterized protein</fullName>
    </submittedName>
</protein>
<evidence type="ECO:0000313" key="1">
    <source>
        <dbReference type="EMBL" id="UPT20920.1"/>
    </source>
</evidence>
<dbReference type="Proteomes" id="UP000832041">
    <property type="component" value="Chromosome"/>
</dbReference>
<reference evidence="1 2" key="1">
    <citation type="submission" date="2020-04" db="EMBL/GenBank/DDBJ databases">
        <title>Thermobifida alba genome sequencing and assembly.</title>
        <authorList>
            <person name="Luzics S."/>
            <person name="Horvath B."/>
            <person name="Nagy I."/>
            <person name="Toth A."/>
            <person name="Nagy I."/>
            <person name="Kukolya J."/>
        </authorList>
    </citation>
    <scope>NUCLEOTIDE SEQUENCE [LARGE SCALE GENOMIC DNA]</scope>
    <source>
        <strain evidence="1 2">DSM 43795</strain>
    </source>
</reference>
<organism evidence="1 2">
    <name type="scientific">Thermobifida alba</name>
    <name type="common">Thermomonospora alba</name>
    <dbReference type="NCBI Taxonomy" id="53522"/>
    <lineage>
        <taxon>Bacteria</taxon>
        <taxon>Bacillati</taxon>
        <taxon>Actinomycetota</taxon>
        <taxon>Actinomycetes</taxon>
        <taxon>Streptosporangiales</taxon>
        <taxon>Nocardiopsidaceae</taxon>
        <taxon>Thermobifida</taxon>
    </lineage>
</organism>
<name>A0ABY4L0Q3_THEAE</name>
<evidence type="ECO:0000313" key="2">
    <source>
        <dbReference type="Proteomes" id="UP000832041"/>
    </source>
</evidence>
<dbReference type="EMBL" id="CP051627">
    <property type="protein sequence ID" value="UPT20920.1"/>
    <property type="molecule type" value="Genomic_DNA"/>
</dbReference>
<gene>
    <name evidence="1" type="ORF">FOF52_08065</name>
</gene>
<dbReference type="RefSeq" id="WP_248593215.1">
    <property type="nucleotide sequence ID" value="NZ_BAABEB010000027.1"/>
</dbReference>
<sequence>MEQLILVAARTGVGVCASSDLPVHAARAPVRGLDSPALRGVAGLGPADPSLELFAEALRELGVDWPDEPTTHLVLACEAASAIPASDDSGTVIELAESVCFHPALADSGHGRRLGRRFCAVFLVGDPADRERACADVSAGARALVDAWSPCSAGLP</sequence>
<proteinExistence type="predicted"/>